<evidence type="ECO:0000313" key="4">
    <source>
        <dbReference type="EMBL" id="CUN71747.1"/>
    </source>
</evidence>
<protein>
    <submittedName>
        <fullName evidence="4">Sortase (Surface protein transpeptidase)</fullName>
    </submittedName>
    <submittedName>
        <fullName evidence="5">SrtB family sortase</fullName>
    </submittedName>
</protein>
<dbReference type="SUPFAM" id="SSF63817">
    <property type="entry name" value="Sortase"/>
    <property type="match status" value="1"/>
</dbReference>
<dbReference type="EMBL" id="CYZK01000003">
    <property type="protein sequence ID" value="CUN71747.1"/>
    <property type="molecule type" value="Genomic_DNA"/>
</dbReference>
<sequence>MKDRTRKIIVAVLLVIAVCCAGYLIWYYATAAKTKQSYDDAKKLATENVKPSKTDSDDGEQTKPEIPVDFTALQEKNPDIYAWIKIDGTTVDYPVCQNNEDDNYYLSHTWERVEAADGAIFTQACNSKNFTDFNTVIYGHQMGEGVDTMFHTLDRYLEEGYIEKYPNVIIYTPDHVLTYRIFAAVIYDDRHLINSFNYVMDDQRQAFLDSLQDSRDLRSRYSDIESVGTEDRILSLSTCVTGESNHRLLVEAVLTNEE</sequence>
<dbReference type="EMBL" id="BSCI01000007">
    <property type="protein sequence ID" value="GLG86845.1"/>
    <property type="molecule type" value="Genomic_DNA"/>
</dbReference>
<dbReference type="InterPro" id="IPR005754">
    <property type="entry name" value="Sortase"/>
</dbReference>
<keyword evidence="3" id="KW-1133">Transmembrane helix</keyword>
<dbReference type="STRING" id="410072.ERS852525_00873"/>
<reference evidence="5" key="2">
    <citation type="submission" date="2022-09" db="EMBL/GenBank/DDBJ databases">
        <title>Draft genome sequence of Coprococcus comes strain 31264.</title>
        <authorList>
            <person name="Atsushi H."/>
            <person name="Moriya O."/>
            <person name="Mitsuo S."/>
        </authorList>
    </citation>
    <scope>NUCLEOTIDE SEQUENCE</scope>
    <source>
        <strain evidence="5">JCM 31264</strain>
    </source>
</reference>
<dbReference type="InterPro" id="IPR009835">
    <property type="entry name" value="SrtB"/>
</dbReference>
<feature type="active site" description="Proton donor/acceptor" evidence="2">
    <location>
        <position position="140"/>
    </location>
</feature>
<dbReference type="AlphaFoldDB" id="A0A173Z785"/>
<dbReference type="PaxDb" id="410072-ERS852525_00873"/>
<dbReference type="Proteomes" id="UP001145109">
    <property type="component" value="Unassembled WGS sequence"/>
</dbReference>
<keyword evidence="3" id="KW-0472">Membrane</keyword>
<reference evidence="5" key="3">
    <citation type="submission" date="2022-11" db="EMBL/GenBank/DDBJ databases">
        <title>Draft genome sequence of Coprococcus comes strain 31264.</title>
        <authorList>
            <person name="Hisatomi A."/>
            <person name="Ohkuma M."/>
            <person name="Sakamoto M."/>
        </authorList>
    </citation>
    <scope>NUCLEOTIDE SEQUENCE</scope>
    <source>
        <strain evidence="5">JCM 31264</strain>
    </source>
</reference>
<proteinExistence type="predicted"/>
<keyword evidence="3" id="KW-0812">Transmembrane</keyword>
<keyword evidence="1" id="KW-0378">Hydrolase</keyword>
<dbReference type="Gene3D" id="2.40.260.10">
    <property type="entry name" value="Sortase"/>
    <property type="match status" value="1"/>
</dbReference>
<accession>A0A173Z785</accession>
<dbReference type="Pfam" id="PF04203">
    <property type="entry name" value="Sortase"/>
    <property type="match status" value="1"/>
</dbReference>
<evidence type="ECO:0000256" key="3">
    <source>
        <dbReference type="SAM" id="Phobius"/>
    </source>
</evidence>
<evidence type="ECO:0000256" key="1">
    <source>
        <dbReference type="ARBA" id="ARBA00022801"/>
    </source>
</evidence>
<gene>
    <name evidence="5" type="ORF">comes_13900</name>
    <name evidence="4" type="ORF">ERS852481_00691</name>
</gene>
<organism evidence="4 6">
    <name type="scientific">Coprococcus comes</name>
    <dbReference type="NCBI Taxonomy" id="410072"/>
    <lineage>
        <taxon>Bacteria</taxon>
        <taxon>Bacillati</taxon>
        <taxon>Bacillota</taxon>
        <taxon>Clostridia</taxon>
        <taxon>Lachnospirales</taxon>
        <taxon>Lachnospiraceae</taxon>
        <taxon>Coprococcus</taxon>
    </lineage>
</organism>
<name>A0A173Z785_9FIRM</name>
<dbReference type="Proteomes" id="UP000095362">
    <property type="component" value="Unassembled WGS sequence"/>
</dbReference>
<dbReference type="InterPro" id="IPR023365">
    <property type="entry name" value="Sortase_dom-sf"/>
</dbReference>
<dbReference type="CDD" id="cd05826">
    <property type="entry name" value="Sortase_B"/>
    <property type="match status" value="1"/>
</dbReference>
<dbReference type="OrthoDB" id="9806013at2"/>
<evidence type="ECO:0000313" key="5">
    <source>
        <dbReference type="EMBL" id="GLG86845.1"/>
    </source>
</evidence>
<evidence type="ECO:0000256" key="2">
    <source>
        <dbReference type="PIRSR" id="PIRSR605754-1"/>
    </source>
</evidence>
<evidence type="ECO:0000313" key="6">
    <source>
        <dbReference type="Proteomes" id="UP000095362"/>
    </source>
</evidence>
<dbReference type="RefSeq" id="WP_055247232.1">
    <property type="nucleotide sequence ID" value="NZ_BSCI01000007.1"/>
</dbReference>
<feature type="active site" description="Acyl-thioester intermediate" evidence="2">
    <location>
        <position position="239"/>
    </location>
</feature>
<dbReference type="GO" id="GO:0016787">
    <property type="term" value="F:hydrolase activity"/>
    <property type="evidence" value="ECO:0007669"/>
    <property type="project" value="UniProtKB-KW"/>
</dbReference>
<reference evidence="4 6" key="1">
    <citation type="submission" date="2015-09" db="EMBL/GenBank/DDBJ databases">
        <authorList>
            <consortium name="Pathogen Informatics"/>
        </authorList>
    </citation>
    <scope>NUCLEOTIDE SEQUENCE [LARGE SCALE GENOMIC DNA]</scope>
    <source>
        <strain evidence="4 6">2789STDY5834866</strain>
    </source>
</reference>
<feature type="transmembrane region" description="Helical" evidence="3">
    <location>
        <begin position="7"/>
        <end position="29"/>
    </location>
</feature>